<sequence>MLRWMCGVTRMDKVRNEFIRGSLKVAPVTEKMKGYRLSWYGHVMRRDENHVTKRVMSMIVDGWRGRGRPKKRWMDFIRNDMNDKGVDDSMTSDRGE</sequence>
<protein>
    <submittedName>
        <fullName evidence="1">Uncharacterized protein</fullName>
    </submittedName>
</protein>
<evidence type="ECO:0000313" key="1">
    <source>
        <dbReference type="EMBL" id="CAD0196597.1"/>
    </source>
</evidence>
<dbReference type="Proteomes" id="UP001154114">
    <property type="component" value="Chromosome 5"/>
</dbReference>
<keyword evidence="2" id="KW-1185">Reference proteome</keyword>
<dbReference type="AlphaFoldDB" id="A0A9N8KSU2"/>
<proteinExistence type="predicted"/>
<gene>
    <name evidence="1" type="ORF">CINC_LOCUS10887</name>
</gene>
<evidence type="ECO:0000313" key="2">
    <source>
        <dbReference type="Proteomes" id="UP001154114"/>
    </source>
</evidence>
<name>A0A9N8KSU2_CHRIL</name>
<dbReference type="EMBL" id="LR824008">
    <property type="protein sequence ID" value="CAD0196597.1"/>
    <property type="molecule type" value="Genomic_DNA"/>
</dbReference>
<dbReference type="PANTHER" id="PTHR46238:SF8">
    <property type="entry name" value="ENDONUCLEASE_EXONUCLEASE_PHOSPHATASE DOMAIN-CONTAINING PROTEIN"/>
    <property type="match status" value="1"/>
</dbReference>
<dbReference type="PANTHER" id="PTHR46238">
    <property type="entry name" value="REVERSE TRANSCRIPTASE DOMAIN-CONTAINING PROTEIN"/>
    <property type="match status" value="1"/>
</dbReference>
<dbReference type="OrthoDB" id="424543at2759"/>
<reference evidence="1" key="1">
    <citation type="submission" date="2021-12" db="EMBL/GenBank/DDBJ databases">
        <authorList>
            <person name="King R."/>
        </authorList>
    </citation>
    <scope>NUCLEOTIDE SEQUENCE</scope>
</reference>
<organism evidence="1 2">
    <name type="scientific">Chrysodeixis includens</name>
    <name type="common">Soybean looper</name>
    <name type="synonym">Pseudoplusia includens</name>
    <dbReference type="NCBI Taxonomy" id="689277"/>
    <lineage>
        <taxon>Eukaryota</taxon>
        <taxon>Metazoa</taxon>
        <taxon>Ecdysozoa</taxon>
        <taxon>Arthropoda</taxon>
        <taxon>Hexapoda</taxon>
        <taxon>Insecta</taxon>
        <taxon>Pterygota</taxon>
        <taxon>Neoptera</taxon>
        <taxon>Endopterygota</taxon>
        <taxon>Lepidoptera</taxon>
        <taxon>Glossata</taxon>
        <taxon>Ditrysia</taxon>
        <taxon>Noctuoidea</taxon>
        <taxon>Noctuidae</taxon>
        <taxon>Plusiinae</taxon>
        <taxon>Chrysodeixis</taxon>
    </lineage>
</organism>
<accession>A0A9N8KSU2</accession>